<dbReference type="EMBL" id="JBJUIK010000006">
    <property type="protein sequence ID" value="KAL3525723.1"/>
    <property type="molecule type" value="Genomic_DNA"/>
</dbReference>
<dbReference type="Pfam" id="PF26575">
    <property type="entry name" value="HHO5_N"/>
    <property type="match status" value="1"/>
</dbReference>
<dbReference type="NCBIfam" id="TIGR01557">
    <property type="entry name" value="myb_SHAQKYF"/>
    <property type="match status" value="1"/>
</dbReference>
<evidence type="ECO:0000259" key="7">
    <source>
        <dbReference type="PROSITE" id="PS51294"/>
    </source>
</evidence>
<keyword evidence="4" id="KW-0804">Transcription</keyword>
<dbReference type="InterPro" id="IPR017930">
    <property type="entry name" value="Myb_dom"/>
</dbReference>
<protein>
    <recommendedName>
        <fullName evidence="7">HTH myb-type domain-containing protein</fullName>
    </recommendedName>
</protein>
<dbReference type="SUPFAM" id="SSF46689">
    <property type="entry name" value="Homeodomain-like"/>
    <property type="match status" value="1"/>
</dbReference>
<feature type="region of interest" description="Disordered" evidence="6">
    <location>
        <begin position="309"/>
        <end position="359"/>
    </location>
</feature>
<keyword evidence="5" id="KW-0539">Nucleus</keyword>
<evidence type="ECO:0000313" key="8">
    <source>
        <dbReference type="EMBL" id="KAL3525723.1"/>
    </source>
</evidence>
<dbReference type="GO" id="GO:0010468">
    <property type="term" value="P:regulation of gene expression"/>
    <property type="evidence" value="ECO:0007669"/>
    <property type="project" value="UniProtKB-ARBA"/>
</dbReference>
<dbReference type="AlphaFoldDB" id="A0ABD3A7R1"/>
<dbReference type="InterPro" id="IPR006447">
    <property type="entry name" value="Myb_dom_plants"/>
</dbReference>
<dbReference type="GO" id="GO:0003677">
    <property type="term" value="F:DNA binding"/>
    <property type="evidence" value="ECO:0007669"/>
    <property type="project" value="UniProtKB-KW"/>
</dbReference>
<reference evidence="8 9" key="1">
    <citation type="submission" date="2024-11" db="EMBL/GenBank/DDBJ databases">
        <title>A near-complete genome assembly of Cinchona calisaya.</title>
        <authorList>
            <person name="Lian D.C."/>
            <person name="Zhao X.W."/>
            <person name="Wei L."/>
        </authorList>
    </citation>
    <scope>NUCLEOTIDE SEQUENCE [LARGE SCALE GENOMIC DNA]</scope>
    <source>
        <tissue evidence="8">Nenye</tissue>
    </source>
</reference>
<comment type="subcellular location">
    <subcellularLocation>
        <location evidence="1">Nucleus</location>
    </subcellularLocation>
</comment>
<dbReference type="Gene3D" id="1.10.10.60">
    <property type="entry name" value="Homeodomain-like"/>
    <property type="match status" value="1"/>
</dbReference>
<dbReference type="InterPro" id="IPR058673">
    <property type="entry name" value="HHO5-like_N"/>
</dbReference>
<gene>
    <name evidence="8" type="ORF">ACH5RR_014095</name>
</gene>
<keyword evidence="9" id="KW-1185">Reference proteome</keyword>
<dbReference type="InterPro" id="IPR044787">
    <property type="entry name" value="HHO5-like"/>
</dbReference>
<evidence type="ECO:0000256" key="3">
    <source>
        <dbReference type="ARBA" id="ARBA00023125"/>
    </source>
</evidence>
<evidence type="ECO:0000256" key="5">
    <source>
        <dbReference type="ARBA" id="ARBA00023242"/>
    </source>
</evidence>
<dbReference type="PROSITE" id="PS51294">
    <property type="entry name" value="HTH_MYB"/>
    <property type="match status" value="1"/>
</dbReference>
<evidence type="ECO:0000256" key="1">
    <source>
        <dbReference type="ARBA" id="ARBA00004123"/>
    </source>
</evidence>
<evidence type="ECO:0000256" key="2">
    <source>
        <dbReference type="ARBA" id="ARBA00023015"/>
    </source>
</evidence>
<dbReference type="FunFam" id="1.10.10.60:FF:000007">
    <property type="entry name" value="Two-component response regulator"/>
    <property type="match status" value="1"/>
</dbReference>
<dbReference type="PANTHER" id="PTHR31003:SF3">
    <property type="entry name" value="HOMEODOMAIN-LIKE SUPERFAMILY PROTEIN-RELATED"/>
    <property type="match status" value="1"/>
</dbReference>
<accession>A0ABD3A7R1</accession>
<comment type="caution">
    <text evidence="8">The sequence shown here is derived from an EMBL/GenBank/DDBJ whole genome shotgun (WGS) entry which is preliminary data.</text>
</comment>
<dbReference type="Proteomes" id="UP001630127">
    <property type="component" value="Unassembled WGS sequence"/>
</dbReference>
<proteinExistence type="predicted"/>
<sequence length="359" mass="40418">MGLDTKELRLLDNLDSCGFVPKSISDFLTEVSMIHDIPMKLSKLNDYGNLLEQEMKKIDGLKRELPLCMLLLNDAICKLKEEVVQLKRREVEAVVLEEFMPSKGNFDHRDGRAKRSAAWSDKKNWMSSAQLWTTPIKYENSFNTVKIQDSIFLSQSRPQERVFDGVAKWNPCDQTWSLKKPNGLDIMKTEEEEDYPLDGLSLSMDYKNSKGKNVAFSSDDYGCVLFSEDGSSSQPPSKKHRRCWSNDLHLSFVQALFKLGGPHAATPKQIREIMQADGLTNDQVKSHLQKYRIYLRKLLGSCSDNLPTHPAMQSGGSPDGPLNLGGSAKGASVTGGESMKEVKEEEDVKSESHSWKGRH</sequence>
<feature type="compositionally biased region" description="Basic and acidic residues" evidence="6">
    <location>
        <begin position="349"/>
        <end position="359"/>
    </location>
</feature>
<name>A0ABD3A7R1_9GENT</name>
<keyword evidence="3" id="KW-0238">DNA-binding</keyword>
<keyword evidence="2" id="KW-0805">Transcription regulation</keyword>
<feature type="domain" description="HTH myb-type" evidence="7">
    <location>
        <begin position="238"/>
        <end position="296"/>
    </location>
</feature>
<evidence type="ECO:0000313" key="9">
    <source>
        <dbReference type="Proteomes" id="UP001630127"/>
    </source>
</evidence>
<evidence type="ECO:0000256" key="4">
    <source>
        <dbReference type="ARBA" id="ARBA00023163"/>
    </source>
</evidence>
<dbReference type="GO" id="GO:0005634">
    <property type="term" value="C:nucleus"/>
    <property type="evidence" value="ECO:0007669"/>
    <property type="project" value="UniProtKB-SubCell"/>
</dbReference>
<dbReference type="PANTHER" id="PTHR31003">
    <property type="entry name" value="MYB FAMILY TRANSCRIPTION FACTOR"/>
    <property type="match status" value="1"/>
</dbReference>
<evidence type="ECO:0000256" key="6">
    <source>
        <dbReference type="SAM" id="MobiDB-lite"/>
    </source>
</evidence>
<dbReference type="InterPro" id="IPR009057">
    <property type="entry name" value="Homeodomain-like_sf"/>
</dbReference>
<organism evidence="8 9">
    <name type="scientific">Cinchona calisaya</name>
    <dbReference type="NCBI Taxonomy" id="153742"/>
    <lineage>
        <taxon>Eukaryota</taxon>
        <taxon>Viridiplantae</taxon>
        <taxon>Streptophyta</taxon>
        <taxon>Embryophyta</taxon>
        <taxon>Tracheophyta</taxon>
        <taxon>Spermatophyta</taxon>
        <taxon>Magnoliopsida</taxon>
        <taxon>eudicotyledons</taxon>
        <taxon>Gunneridae</taxon>
        <taxon>Pentapetalae</taxon>
        <taxon>asterids</taxon>
        <taxon>lamiids</taxon>
        <taxon>Gentianales</taxon>
        <taxon>Rubiaceae</taxon>
        <taxon>Cinchonoideae</taxon>
        <taxon>Cinchoneae</taxon>
        <taxon>Cinchona</taxon>
    </lineage>
</organism>